<dbReference type="PROSITE" id="PS01173">
    <property type="entry name" value="LIPASE_GDXG_HIS"/>
    <property type="match status" value="1"/>
</dbReference>
<sequence>MSDPRTIDPYQILKIAQNDDGTITRLYKFPESPAAPDHHPTHVSSGAPIVLSKDIILDQSKSTWFRVYIPRSALDNNLRLPVVIYFHGGGFILCSAAYTLPHNYVFNLAAEIPAIVVSVNYRLAPEHRLPAAYEDAMDALYCIRTSEDDWLRNHADLSNCFLMGESAGGSIAYHTGLRAATEAQSLRPIRIRGLILHQPFFGGVQRCGSELRLVNDAILPPCVTDLLWELALPLGADRDHEYSNPTVDGGSKALKIIKSLEWKVMVTGWDGDPLYDRQIELGKLLEKMGIKVEHHFGVGGCHGIEMVDSSKAKLLNLAIQNFMCS</sequence>
<evidence type="ECO:0000256" key="1">
    <source>
        <dbReference type="ARBA" id="ARBA00010515"/>
    </source>
</evidence>
<evidence type="ECO:0000313" key="7">
    <source>
        <dbReference type="Proteomes" id="UP000596661"/>
    </source>
</evidence>
<gene>
    <name evidence="5" type="primary">LOC115724854</name>
    <name evidence="4" type="ORF">F8388_000762</name>
</gene>
<dbReference type="GO" id="GO:0106435">
    <property type="term" value="F:carboxylesterase activity"/>
    <property type="evidence" value="ECO:0007669"/>
    <property type="project" value="EnsemblPlants"/>
</dbReference>
<feature type="domain" description="Alpha/beta hydrolase fold-3" evidence="3">
    <location>
        <begin position="83"/>
        <end position="304"/>
    </location>
</feature>
<dbReference type="Pfam" id="PF07859">
    <property type="entry name" value="Abhydrolase_3"/>
    <property type="match status" value="1"/>
</dbReference>
<dbReference type="InterPro" id="IPR029058">
    <property type="entry name" value="AB_hydrolase_fold"/>
</dbReference>
<dbReference type="InterPro" id="IPR002168">
    <property type="entry name" value="Lipase_GDXG_HIS_AS"/>
</dbReference>
<dbReference type="EMBL" id="UZAU01000683">
    <property type="status" value="NOT_ANNOTATED_CDS"/>
    <property type="molecule type" value="Genomic_DNA"/>
</dbReference>
<proteinExistence type="inferred from homology"/>
<dbReference type="GO" id="GO:2000032">
    <property type="term" value="P:regulation of secondary shoot formation"/>
    <property type="evidence" value="ECO:0007669"/>
    <property type="project" value="EnsemblPlants"/>
</dbReference>
<dbReference type="EnsemblPlants" id="evm.model.08.392">
    <property type="protein sequence ID" value="cds.evm.model.08.392"/>
    <property type="gene ID" value="evm.TU.08.392"/>
</dbReference>
<evidence type="ECO:0000259" key="3">
    <source>
        <dbReference type="Pfam" id="PF07859"/>
    </source>
</evidence>
<dbReference type="Proteomes" id="UP000596661">
    <property type="component" value="Chromosome 8"/>
</dbReference>
<dbReference type="GeneID" id="115724854"/>
<dbReference type="GO" id="GO:0043722">
    <property type="term" value="F:4-hydroxyphenylacetate decarboxylase activity"/>
    <property type="evidence" value="ECO:0007669"/>
    <property type="project" value="EnsemblPlants"/>
</dbReference>
<evidence type="ECO:0000313" key="5">
    <source>
        <dbReference type="EnsemblPlants" id="cds.evm.model.08.392"/>
    </source>
</evidence>
<dbReference type="Gene3D" id="3.40.50.1820">
    <property type="entry name" value="alpha/beta hydrolase"/>
    <property type="match status" value="1"/>
</dbReference>
<dbReference type="OrthoDB" id="408631at2759"/>
<accession>A0A7J6DX74</accession>
<dbReference type="InterPro" id="IPR050466">
    <property type="entry name" value="Carboxylest/Gibb_receptor"/>
</dbReference>
<dbReference type="Gramene" id="evm.model.08.392">
    <property type="protein sequence ID" value="cds.evm.model.08.392"/>
    <property type="gene ID" value="evm.TU.08.392"/>
</dbReference>
<comment type="similarity">
    <text evidence="1">Belongs to the 'GDXG' lipolytic enzyme family.</text>
</comment>
<reference evidence="5" key="3">
    <citation type="submission" date="2021-03" db="UniProtKB">
        <authorList>
            <consortium name="EnsemblPlants"/>
        </authorList>
    </citation>
    <scope>IDENTIFICATION</scope>
</reference>
<name>A0A7J6DX74_CANSA</name>
<keyword evidence="2" id="KW-0378">Hydrolase</keyword>
<keyword evidence="7" id="KW-1185">Reference proteome</keyword>
<dbReference type="OMA" id="GHEYCDP"/>
<dbReference type="PANTHER" id="PTHR23024:SF546">
    <property type="entry name" value="CARBOXYLESTERASE 120-RELATED"/>
    <property type="match status" value="1"/>
</dbReference>
<dbReference type="EMBL" id="JAATIP010000357">
    <property type="protein sequence ID" value="KAF4350732.1"/>
    <property type="molecule type" value="Genomic_DNA"/>
</dbReference>
<accession>A0A803QB41</accession>
<protein>
    <recommendedName>
        <fullName evidence="3">Alpha/beta hydrolase fold-3 domain-containing protein</fullName>
    </recommendedName>
</protein>
<reference evidence="5 7" key="1">
    <citation type="submission" date="2018-11" db="EMBL/GenBank/DDBJ databases">
        <authorList>
            <person name="Grassa J C."/>
        </authorList>
    </citation>
    <scope>NUCLEOTIDE SEQUENCE [LARGE SCALE GENOMIC DNA]</scope>
</reference>
<dbReference type="AlphaFoldDB" id="A0A7J6DX74"/>
<dbReference type="InterPro" id="IPR013094">
    <property type="entry name" value="AB_hydrolase_3"/>
</dbReference>
<dbReference type="Proteomes" id="UP000525078">
    <property type="component" value="Unassembled WGS sequence"/>
</dbReference>
<dbReference type="RefSeq" id="XP_030510076.1">
    <property type="nucleotide sequence ID" value="XM_030654216.2"/>
</dbReference>
<dbReference type="PANTHER" id="PTHR23024">
    <property type="entry name" value="ARYLACETAMIDE DEACETYLASE"/>
    <property type="match status" value="1"/>
</dbReference>
<evidence type="ECO:0000313" key="4">
    <source>
        <dbReference type="EMBL" id="KAF4350732.1"/>
    </source>
</evidence>
<dbReference type="GO" id="GO:1901600">
    <property type="term" value="P:strigolactone metabolic process"/>
    <property type="evidence" value="ECO:0007669"/>
    <property type="project" value="EnsemblPlants"/>
</dbReference>
<reference evidence="4 6" key="2">
    <citation type="journal article" date="2020" name="bioRxiv">
        <title>Sequence and annotation of 42 cannabis genomes reveals extensive copy number variation in cannabinoid synthesis and pathogen resistance genes.</title>
        <authorList>
            <person name="Mckernan K.J."/>
            <person name="Helbert Y."/>
            <person name="Kane L.T."/>
            <person name="Ebling H."/>
            <person name="Zhang L."/>
            <person name="Liu B."/>
            <person name="Eaton Z."/>
            <person name="Mclaughlin S."/>
            <person name="Kingan S."/>
            <person name="Baybayan P."/>
            <person name="Concepcion G."/>
            <person name="Jordan M."/>
            <person name="Riva A."/>
            <person name="Barbazuk W."/>
            <person name="Harkins T."/>
        </authorList>
    </citation>
    <scope>NUCLEOTIDE SEQUENCE [LARGE SCALE GENOMIC DNA]</scope>
    <source>
        <strain evidence="6">cv. Jamaican Lion 4</strain>
        <strain evidence="4">Mother</strain>
        <tissue evidence="4">Leaf</tissue>
    </source>
</reference>
<organism evidence="4 6">
    <name type="scientific">Cannabis sativa</name>
    <name type="common">Hemp</name>
    <name type="synonym">Marijuana</name>
    <dbReference type="NCBI Taxonomy" id="3483"/>
    <lineage>
        <taxon>Eukaryota</taxon>
        <taxon>Viridiplantae</taxon>
        <taxon>Streptophyta</taxon>
        <taxon>Embryophyta</taxon>
        <taxon>Tracheophyta</taxon>
        <taxon>Spermatophyta</taxon>
        <taxon>Magnoliopsida</taxon>
        <taxon>eudicotyledons</taxon>
        <taxon>Gunneridae</taxon>
        <taxon>Pentapetalae</taxon>
        <taxon>rosids</taxon>
        <taxon>fabids</taxon>
        <taxon>Rosales</taxon>
        <taxon>Cannabaceae</taxon>
        <taxon>Cannabis</taxon>
    </lineage>
</organism>
<evidence type="ECO:0000256" key="2">
    <source>
        <dbReference type="ARBA" id="ARBA00022801"/>
    </source>
</evidence>
<evidence type="ECO:0000313" key="6">
    <source>
        <dbReference type="Proteomes" id="UP000525078"/>
    </source>
</evidence>
<dbReference type="SUPFAM" id="SSF53474">
    <property type="entry name" value="alpha/beta-Hydrolases"/>
    <property type="match status" value="1"/>
</dbReference>